<name>A0A653L5X0_AERVE</name>
<reference evidence="1 2" key="1">
    <citation type="submission" date="2019-10" db="EMBL/GenBank/DDBJ databases">
        <authorList>
            <person name="Karimi E."/>
        </authorList>
    </citation>
    <scope>NUCLEOTIDE SEQUENCE [LARGE SCALE GENOMIC DNA]</scope>
    <source>
        <strain evidence="1">Aeromonas sp. 8C</strain>
    </source>
</reference>
<organism evidence="1 2">
    <name type="scientific">Aeromonas veronii</name>
    <dbReference type="NCBI Taxonomy" id="654"/>
    <lineage>
        <taxon>Bacteria</taxon>
        <taxon>Pseudomonadati</taxon>
        <taxon>Pseudomonadota</taxon>
        <taxon>Gammaproteobacteria</taxon>
        <taxon>Aeromonadales</taxon>
        <taxon>Aeromonadaceae</taxon>
        <taxon>Aeromonas</taxon>
    </lineage>
</organism>
<protein>
    <submittedName>
        <fullName evidence="1">Uncharacterized protein</fullName>
    </submittedName>
</protein>
<accession>A0A653L5X0</accession>
<sequence>MDIGAPVGVIAASGHDAVSDRGRDGNRSRGRGRRRLCLCVVRQRADQPDLFALVAGDVVLAVLFDVVEQLVGEMHCLGDGEVVANADHPGGEGDGGGQLGDPQWAIQQAASGVDHHLVILHPLEQHDKLLAAPTDGAVHLADIASEVAGKGDQCQIPDAMAIGVVDRLEVVDIEDHQVVVLVEQTLAEHIPAWQSGQVVGVRQGAQPQVDLLPGHHAQQQHDEIDLEGCTLQGQLDEIEPAVGPLQIEIIPRLGAHKGFAQAEMPRAAGLGGFKRYVGAGRVDGVEGAQHIVKCFIDGDIDTEQPVFVTAAPRLMDEGEVHHYGVAHAEAVDLDIGDKGFIGAAQRAAGGKAGATEVVIPGGQGHQIHLDRRQSGGQHIVVGHHADQPVVIPDGVDIDHLRVGEGIAEGVEDVGGRVLQRNIGKAVFAFEVISVEIVAADAIRGRWLIEQMVLCQIAGDVLHLEDLGSLVEDLEHVLLSGGDEIHVVLDSEIGVVEDSAQSGQGEQGQSGHFDDELASKRRWPAQGWGVT</sequence>
<gene>
    <name evidence="1" type="ORF">AERO8C_50009</name>
</gene>
<evidence type="ECO:0000313" key="2">
    <source>
        <dbReference type="Proteomes" id="UP000439123"/>
    </source>
</evidence>
<dbReference type="Proteomes" id="UP000439123">
    <property type="component" value="Unassembled WGS sequence"/>
</dbReference>
<dbReference type="EMBL" id="CABWLC010000018">
    <property type="protein sequence ID" value="VXA87071.1"/>
    <property type="molecule type" value="Genomic_DNA"/>
</dbReference>
<proteinExistence type="predicted"/>
<dbReference type="AlphaFoldDB" id="A0A653L5X0"/>
<evidence type="ECO:0000313" key="1">
    <source>
        <dbReference type="EMBL" id="VXA87071.1"/>
    </source>
</evidence>